<dbReference type="GO" id="GO:0006605">
    <property type="term" value="P:protein targeting"/>
    <property type="evidence" value="ECO:0007669"/>
    <property type="project" value="InterPro"/>
</dbReference>
<dbReference type="InterPro" id="IPR011115">
    <property type="entry name" value="SecA_DEAD"/>
</dbReference>
<feature type="domain" description="Helicase C-terminal" evidence="6">
    <location>
        <begin position="1797"/>
        <end position="1970"/>
    </location>
</feature>
<gene>
    <name evidence="8" type="ORF">D9C73_000196</name>
</gene>
<evidence type="ECO:0000259" key="5">
    <source>
        <dbReference type="PROSITE" id="PS51192"/>
    </source>
</evidence>
<evidence type="ECO:0000259" key="7">
    <source>
        <dbReference type="PROSITE" id="PS51196"/>
    </source>
</evidence>
<feature type="region of interest" description="Disordered" evidence="4">
    <location>
        <begin position="109"/>
        <end position="137"/>
    </location>
</feature>
<dbReference type="InterPro" id="IPR027417">
    <property type="entry name" value="P-loop_NTPase"/>
</dbReference>
<dbReference type="PROSITE" id="PS51192">
    <property type="entry name" value="HELICASE_ATP_BIND_1"/>
    <property type="match status" value="1"/>
</dbReference>
<dbReference type="InterPro" id="IPR000185">
    <property type="entry name" value="SecA"/>
</dbReference>
<dbReference type="Gene3D" id="3.90.1440.10">
    <property type="entry name" value="SecA, preprotein cross-linking domain"/>
    <property type="match status" value="1"/>
</dbReference>
<name>A0A4U5TXB8_COLLU</name>
<keyword evidence="2" id="KW-0653">Protein transport</keyword>
<feature type="compositionally biased region" description="Polar residues" evidence="4">
    <location>
        <begin position="112"/>
        <end position="134"/>
    </location>
</feature>
<keyword evidence="3" id="KW-0811">Translocation</keyword>
<accession>A0A4U5TXB8</accession>
<sequence>MLKVKIDAARNEVRIKNKIIKKDLDEMHGHKESWKLWMKEAEHRERQQAGKEMPKCSETKLGKECFATDTCKPSPSAPSAYAEAKSEMMALQHKHDDASYVFPPPPLPPSYGSISSTIKEQDESSASGGTSHTRTGVKYQPELADSTTMVMPQPTNSFHPSLLHPNYNMPMVEYPGPTGPIRVQRGWTAPDMMEAGKQHPSLESGGYRFGEELVSFCKNWTPTSHELRRLLRNRLTSDQFQRIATDLDGDYHQEQSEWRAAGAYERRPSTNIPQTAEEEPPGPTYNADLETPATSSGIATLASSQSDLVSVSSGLAEQLANDLGEKHRVLSNLFLRNFPQNCSETLNGHFPRIITTKSNMGDRLRCCKCYKVLPPCNSFDDLNKHTVHGRYVYVYNGGEYYRPVGYDNMYECEYCFNKPIRDRENMRREEERRRQEERQRREEERRRQEERQRREEERRRQEERQRREEERRRQEERQRREEERREEERQRREEERRKAEEKKRQEELNQRLQESHQRVKEQHEKLRNISEESVMCKQPFLRSHLDDSEADDESGSDEFLEILSLKCSIPVPSLSLSQLTAEQLEKIRLVLDELLFDEWIDALPSLSTLQHAQVFITEQCVLFLEKPEGVSLQIIFDHVQSLVESISQSACNVFESFLLTQALYINLMHFCTDYGSSDTDAALMAKQWAGDELSTEQLFPIEFLSTLTASLQNVVERASVLILNMEIQCLKLLLSTLKNLNGKETLSESTEMLLRLVQTNQWTPTEAMTLFKALLQKYSNDVSITEVLTLVQVYDISPEWTNKSGHSLIQALDFAGPERLHQDFHKTLRSKDERNLVGAPAELKMLKNLDDSVIDMIKNINTSIQQYSENDPKDEDAPFMKDSFKCVTLNADDRQNCLFQLCRAVFETKGQWPTVSQMLRWCALVLTEKSGAIQVLGMEEDPCVTAMFAATQACMGNKLAIMLSSDVYSEKQTKEWSDFYKYFEISLNTNMKKTNVSYRDVYEMDIVYGTISDFVSDYLQYSIEGMETGNPQFSRQFIIEEQSLTSSHNLELSKLMDNDSLLCAEVLQNLMGKFHSECVKLRHKFIKALFQVLHNLIKDTNTDDKIITILKKITGQGLPPNRVFILTFLENLLKVVTEETESEETSPASKWCLEILFACAEQFQTSATTKELFQIVSDLEAQRLWSPVEALNLLGALTDHHHDEDCISIIKILHLMTAYQLLDSFTTVNLIKHLEQSLRDEKTKSIETLFDELRQMKDIDEQTLTKSYNVVTHVTNLIKTGDIKNHTDLQRAKNLSHSTDTKDLQEFLAVLCNAVHLHKAGRKCWCLLVLSDTGKLLEMGTGEGKSCVIAMFAVLRVLRGEKVDVVSSSSVLCQRDAKEWTNFYKYFGVTADTNTNKTTDEDRKECYQKDVVYGTIEAFAADHLRQIFEMKDVRPDRSYQCIIIDEVDSLLLDQGVQLTYLSSPMVSMQHLNIILAMIWGNVSQYGFLSTGHQSFVQGPPASFFKAIFDSIDTEETEINDPMDILHIAEELNTVPKGFTEELYRSEKDELLRKLKTVSQDAVVDFFEEIENRVPYGFTVYTLDDNGLLCLRKNSQNNNQDIQELTFLVLEEGLCCALYYSEEILIKAIADLISEKVQYTPCTNNKDKISIPGFLKNLVDKKMSVWVQNAFLAMQLKEGREYVVENDHVCPVDFRSTGIVELNKKWGDGLQQFVEIKHQIKLSTISIVTNYISNISFFEKYHGKIYGTTGTLGSKADILFLQDLYPNLAACKMPAFNRRKLYEVKGTLKTSNEEWKAEIKRVVMAEISPNSYRDGRAALVICETINKAKEIHEDLKSSIPGKVILYCRNDGDSLSQINSELLPGDVIVATNLAGRGTDIKVSKQVNNNGGLFVILSFLSENTRVELQAFGRTARKGKPGSAQVIMSSEHRQHPFRTVSSLEEAKSTRDRFAAEKINHIMNDVAELKLREDLFSEYCKTLQDIHKNTDGDDKRAVVAIMNEFWGIWLQTKSEEIEQIKRNELQNSLKADLSRAKSQSQSHTSPCSSIYHYIKFGNIALSGKQWDVSTSLFEKAMQQDDSWAAVAFYNHAYCTIKQQNGDYLIEAKNDLVKAKESLKYLSEESMGCLQFVKMSSANSANSNPTSLEKQLTTKCRMLSYFDKNIDEAIQKLGEIKERGRDAKANKSPIISLVSNADEDLQVEANNLYSGGLRYVFSVEEEPRFSWEGLLVFCLGILQIIGGTLLTAFTFGTFAQIGMGLITEGISDCISGVEAMVTGEFSWKSWAIAKAISIGVSLFSFGVGKLIAKGFKALMTLIKGFGKQLKAMPKFLSGQVKEGLSVAAKTNMRNAAKYTAKKIAEEIVIYGLGKAEEKKLTELLNSIKNDVKEAIDDNVKSNMKKEPLTKLVDIFILSHVDNEKQLHDLLEDKNRRSQLLAIFKDLSNNAVQPFHADLWWQNKLNSSISKVIDNAKAEVKGTARGILTAIKVVHLGALAVDAIKAVNSLSSKFFSNLHEQLNKYIKEKQENGFSQKMKKCFTRSSPVILFLMQNHSTISRQLRNGLKSDRTEEKLRAGQNNRYIVHMPVDQNSKHELAGEADAKYASETVTLIYRPKSAQYPNGHYDVRFNNQTVNIENHDKSCLFQALARARNAKASKEENALEAEHLRSVVADTLLKQPGQWKPFIKRKECIEAIRGGDWYLAEGGGRKRAREEKQFDQKQVAEYVGKGETYREWKKDLRKNPGLGQYINGDHQPPVDSILEARRKNQNSELANAMLEVGTKSSPLNPDLIDNVHKYRGLDLPIVSVPRAMHYEFPSTKSPSFRKYLATTISKDDVVGAFKLTILGAMPRFKLDSTKNFTNFKDSNAQLIADTGEVGQDPLAVRNSCDKLREQSTSAHESQHVNYRHTWI</sequence>
<dbReference type="Gene3D" id="3.40.50.300">
    <property type="entry name" value="P-loop containing nucleotide triphosphate hydrolases"/>
    <property type="match status" value="4"/>
</dbReference>
<keyword evidence="1" id="KW-0963">Cytoplasm</keyword>
<dbReference type="GO" id="GO:0006886">
    <property type="term" value="P:intracellular protein transport"/>
    <property type="evidence" value="ECO:0007669"/>
    <property type="project" value="InterPro"/>
</dbReference>
<dbReference type="PROSITE" id="PS51196">
    <property type="entry name" value="SECA_MOTOR_DEAD"/>
    <property type="match status" value="1"/>
</dbReference>
<evidence type="ECO:0000256" key="3">
    <source>
        <dbReference type="ARBA" id="ARBA00023010"/>
    </source>
</evidence>
<dbReference type="STRING" id="240159.A0A4U5TXB8"/>
<feature type="region of interest" description="Disordered" evidence="4">
    <location>
        <begin position="425"/>
        <end position="524"/>
    </location>
</feature>
<keyword evidence="9" id="KW-1185">Reference proteome</keyword>
<keyword evidence="2" id="KW-0813">Transport</keyword>
<dbReference type="GO" id="GO:0016020">
    <property type="term" value="C:membrane"/>
    <property type="evidence" value="ECO:0007669"/>
    <property type="project" value="InterPro"/>
</dbReference>
<dbReference type="InterPro" id="IPR014018">
    <property type="entry name" value="SecA_motor_DEAD"/>
</dbReference>
<dbReference type="GO" id="GO:0005524">
    <property type="term" value="F:ATP binding"/>
    <property type="evidence" value="ECO:0007669"/>
    <property type="project" value="InterPro"/>
</dbReference>
<dbReference type="PRINTS" id="PR00906">
    <property type="entry name" value="SECA"/>
</dbReference>
<dbReference type="GO" id="GO:0017038">
    <property type="term" value="P:protein import"/>
    <property type="evidence" value="ECO:0007669"/>
    <property type="project" value="InterPro"/>
</dbReference>
<dbReference type="EMBL" id="CM014078">
    <property type="protein sequence ID" value="TKS66140.1"/>
    <property type="molecule type" value="Genomic_DNA"/>
</dbReference>
<feature type="region of interest" description="Disordered" evidence="4">
    <location>
        <begin position="260"/>
        <end position="287"/>
    </location>
</feature>
<dbReference type="SUPFAM" id="SSF52540">
    <property type="entry name" value="P-loop containing nucleoside triphosphate hydrolases"/>
    <property type="match status" value="2"/>
</dbReference>
<dbReference type="Proteomes" id="UP000298787">
    <property type="component" value="Chromosome 1"/>
</dbReference>
<evidence type="ECO:0000313" key="8">
    <source>
        <dbReference type="EMBL" id="TKS66140.1"/>
    </source>
</evidence>
<organism evidence="8 9">
    <name type="scientific">Collichthys lucidus</name>
    <name type="common">Big head croaker</name>
    <name type="synonym">Sciaena lucida</name>
    <dbReference type="NCBI Taxonomy" id="240159"/>
    <lineage>
        <taxon>Eukaryota</taxon>
        <taxon>Metazoa</taxon>
        <taxon>Chordata</taxon>
        <taxon>Craniata</taxon>
        <taxon>Vertebrata</taxon>
        <taxon>Euteleostomi</taxon>
        <taxon>Actinopterygii</taxon>
        <taxon>Neopterygii</taxon>
        <taxon>Teleostei</taxon>
        <taxon>Neoteleostei</taxon>
        <taxon>Acanthomorphata</taxon>
        <taxon>Eupercaria</taxon>
        <taxon>Sciaenidae</taxon>
        <taxon>Collichthys</taxon>
    </lineage>
</organism>
<evidence type="ECO:0000256" key="1">
    <source>
        <dbReference type="ARBA" id="ARBA00022490"/>
    </source>
</evidence>
<evidence type="ECO:0000259" key="6">
    <source>
        <dbReference type="PROSITE" id="PS51194"/>
    </source>
</evidence>
<evidence type="ECO:0000256" key="2">
    <source>
        <dbReference type="ARBA" id="ARBA00022927"/>
    </source>
</evidence>
<dbReference type="PROSITE" id="PS51194">
    <property type="entry name" value="HELICASE_CTER"/>
    <property type="match status" value="1"/>
</dbReference>
<dbReference type="PANTHER" id="PTHR30612:SF0">
    <property type="entry name" value="CHLOROPLAST PROTEIN-TRANSPORTING ATPASE"/>
    <property type="match status" value="1"/>
</dbReference>
<dbReference type="InterPro" id="IPR036670">
    <property type="entry name" value="SecA_X-link_sf"/>
</dbReference>
<dbReference type="SUPFAM" id="SSF81767">
    <property type="entry name" value="Pre-protein crosslinking domain of SecA"/>
    <property type="match status" value="1"/>
</dbReference>
<protein>
    <submittedName>
        <fullName evidence="8">Reticulocyte-binding protein 2-like protein a</fullName>
    </submittedName>
</protein>
<dbReference type="PANTHER" id="PTHR30612">
    <property type="entry name" value="SECA INNER MEMBRANE COMPONENT OF SEC PROTEIN SECRETION SYSTEM"/>
    <property type="match status" value="1"/>
</dbReference>
<feature type="domain" description="SecA family profile" evidence="7">
    <location>
        <begin position="1231"/>
        <end position="1970"/>
    </location>
</feature>
<dbReference type="SMART" id="SM00957">
    <property type="entry name" value="SecA_DEAD"/>
    <property type="match status" value="1"/>
</dbReference>
<dbReference type="Pfam" id="PF07517">
    <property type="entry name" value="SecA_DEAD"/>
    <property type="match status" value="2"/>
</dbReference>
<reference evidence="8 9" key="1">
    <citation type="submission" date="2019-01" db="EMBL/GenBank/DDBJ databases">
        <title>Genome Assembly of Collichthys lucidus.</title>
        <authorList>
            <person name="Cai M."/>
            <person name="Xiao S."/>
        </authorList>
    </citation>
    <scope>NUCLEOTIDE SEQUENCE [LARGE SCALE GENOMIC DNA]</scope>
    <source>
        <strain evidence="8">JT15FE1705JMU</strain>
        <tissue evidence="8">Muscle</tissue>
    </source>
</reference>
<evidence type="ECO:0000313" key="9">
    <source>
        <dbReference type="Proteomes" id="UP000298787"/>
    </source>
</evidence>
<proteinExistence type="predicted"/>
<dbReference type="InterPro" id="IPR014001">
    <property type="entry name" value="Helicase_ATP-bd"/>
</dbReference>
<feature type="domain" description="Helicase ATP-binding" evidence="5">
    <location>
        <begin position="1326"/>
        <end position="1483"/>
    </location>
</feature>
<evidence type="ECO:0000256" key="4">
    <source>
        <dbReference type="SAM" id="MobiDB-lite"/>
    </source>
</evidence>
<dbReference type="InterPro" id="IPR001650">
    <property type="entry name" value="Helicase_C-like"/>
</dbReference>